<dbReference type="EMBL" id="ML004986">
    <property type="protein sequence ID" value="RKP21117.1"/>
    <property type="molecule type" value="Genomic_DNA"/>
</dbReference>
<dbReference type="GO" id="GO:0007015">
    <property type="term" value="P:actin filament organization"/>
    <property type="evidence" value="ECO:0007669"/>
    <property type="project" value="TreeGrafter"/>
</dbReference>
<evidence type="ECO:0000259" key="6">
    <source>
        <dbReference type="PROSITE" id="PS50942"/>
    </source>
</evidence>
<keyword evidence="4" id="KW-0009">Actin-binding</keyword>
<dbReference type="CDD" id="cd17007">
    <property type="entry name" value="ANTH_N_Sla2p"/>
    <property type="match status" value="1"/>
</dbReference>
<dbReference type="SMART" id="SM00273">
    <property type="entry name" value="ENTH"/>
    <property type="match status" value="1"/>
</dbReference>
<sequence length="780" mass="88897">MIPNYAEQELCEHIRKALNNEETAPKQKHVRAIIVFAFDYGTSGPFWNMLGLLPIFSDEIVCFKSLITIHKLVSSGPPICIKDAIKNISILDNCDRYASEGYMGYSVLIKLHVKFLKKKLELHKIHPEFTGSFDFKEYIALKRVDDPNDGYLTISELMDLQDSIEQFQHTVFSSFRPSSNNECRISSLVPLIEESFGIYQFVTSLLKAMFNILSDDCDVLLPLVDKYKIQFTALRKFYDECRNIRFLSTLVNIPQLPQNPPDFSKCSSQAISRSGSQNLVVAREPETTLVETTVTYNHFQEQQNQEMSQQIQTLLLQNEMGKQALQQYQQHLNDMQFQIQRYNSILVEKESSYMQSLNAANEETSMWRNKFEGMSKIYQGLRGEHLELLQKYTKLSQSSDKKGEMNQKVEALKAELEKKSVELIDKQGALERLRNDLQEEKSRNSNFVINTKSHLEQLVASLQNKNESLSNEIALKDIEIKNLKSDLLMMNEKLEAMKQNADNEIASLKNALQLETLQTKELQNREMVLMNEIVDLKNKLGDENKSKDLDAEMKEAFLIVQNAIDRLGSLKSDAGFLIKLDKNIHEKIIETTMNLMDSIAKLIYAATLTQKEIVSQGKDTANPDQFYKKNSRWTDGLISAAKSVALTCKFLVEAADGVLNGTNVFEELVVASHEVTASTSQLLSASRVKAYPNSQALKQLEQAAKQVSEANKLLVQSVDNVNEEGDVTNAMKSLSMKQYKVLEMKQQVEIMTLEKHLSVARKKLTDMRKLSYHTSDETIE</sequence>
<dbReference type="GO" id="GO:0051015">
    <property type="term" value="F:actin filament binding"/>
    <property type="evidence" value="ECO:0007669"/>
    <property type="project" value="TreeGrafter"/>
</dbReference>
<dbReference type="GO" id="GO:0006897">
    <property type="term" value="P:endocytosis"/>
    <property type="evidence" value="ECO:0007669"/>
    <property type="project" value="InterPro"/>
</dbReference>
<dbReference type="OMA" id="FQMSVEM"/>
<dbReference type="Pfam" id="PF01608">
    <property type="entry name" value="I_LWEQ"/>
    <property type="match status" value="1"/>
</dbReference>
<evidence type="ECO:0000313" key="11">
    <source>
        <dbReference type="Proteomes" id="UP000281549"/>
    </source>
</evidence>
<proteinExistence type="inferred from homology"/>
<gene>
    <name evidence="8" type="ORF">O9G_000181</name>
    <name evidence="9" type="ORF">ROZALSC1DRAFT_27449</name>
</gene>
<evidence type="ECO:0000256" key="5">
    <source>
        <dbReference type="SAM" id="Coils"/>
    </source>
</evidence>
<dbReference type="SMART" id="SM00307">
    <property type="entry name" value="ILWEQ"/>
    <property type="match status" value="1"/>
</dbReference>
<dbReference type="SUPFAM" id="SSF89009">
    <property type="entry name" value="GAT-like domain"/>
    <property type="match status" value="1"/>
</dbReference>
<keyword evidence="5" id="KW-0175">Coiled coil</keyword>
<feature type="domain" description="I/LWEQ" evidence="7">
    <location>
        <begin position="537"/>
        <end position="775"/>
    </location>
</feature>
<dbReference type="GO" id="GO:0032051">
    <property type="term" value="F:clathrin light chain binding"/>
    <property type="evidence" value="ECO:0007669"/>
    <property type="project" value="TreeGrafter"/>
</dbReference>
<dbReference type="InterPro" id="IPR035964">
    <property type="entry name" value="I/LWEQ_dom_sf"/>
</dbReference>
<dbReference type="PANTHER" id="PTHR10407:SF15">
    <property type="entry name" value="HUNTINGTIN INTERACTING PROTEIN 1"/>
    <property type="match status" value="1"/>
</dbReference>
<dbReference type="SUPFAM" id="SSF109885">
    <property type="entry name" value="I/LWEQ domain"/>
    <property type="match status" value="1"/>
</dbReference>
<dbReference type="InterPro" id="IPR002558">
    <property type="entry name" value="ILWEQ_dom"/>
</dbReference>
<dbReference type="InterPro" id="IPR008942">
    <property type="entry name" value="ENTH_VHS"/>
</dbReference>
<comment type="subcellular location">
    <subcellularLocation>
        <location evidence="1">Cytoplasm</location>
    </subcellularLocation>
</comment>
<dbReference type="OrthoDB" id="10262320at2759"/>
<feature type="domain" description="ENTH" evidence="6">
    <location>
        <begin position="2"/>
        <end position="130"/>
    </location>
</feature>
<protein>
    <submittedName>
        <fullName evidence="8">SLA2-like Endocytosis protein and ANTH domain-containing protein</fullName>
    </submittedName>
</protein>
<keyword evidence="3" id="KW-0963">Cytoplasm</keyword>
<dbReference type="PANTHER" id="PTHR10407">
    <property type="entry name" value="HUNTINGTIN INTERACTING PROTEIN 1"/>
    <property type="match status" value="1"/>
</dbReference>
<evidence type="ECO:0000256" key="2">
    <source>
        <dbReference type="ARBA" id="ARBA00010135"/>
    </source>
</evidence>
<dbReference type="GO" id="GO:0030136">
    <property type="term" value="C:clathrin-coated vesicle"/>
    <property type="evidence" value="ECO:0007669"/>
    <property type="project" value="TreeGrafter"/>
</dbReference>
<reference evidence="9" key="3">
    <citation type="submission" date="2018-08" db="EMBL/GenBank/DDBJ databases">
        <title>Leveraging single-cell genomics to expand the Fungal Tree of Life.</title>
        <authorList>
            <consortium name="DOE Joint Genome Institute"/>
            <person name="Ahrendt S.R."/>
            <person name="Quandt C.A."/>
            <person name="Ciobanu D."/>
            <person name="Clum A."/>
            <person name="Salamov A."/>
            <person name="Andreopoulos B."/>
            <person name="Cheng J.-F."/>
            <person name="Woyke T."/>
            <person name="Pelin A."/>
            <person name="Henrissat B."/>
            <person name="Reynolds N."/>
            <person name="Benny G.L."/>
            <person name="Smith M.E."/>
            <person name="James T.Y."/>
            <person name="Grigoriev I.V."/>
        </authorList>
    </citation>
    <scope>NUCLEOTIDE SEQUENCE</scope>
    <source>
        <strain evidence="9">CSF55</strain>
    </source>
</reference>
<evidence type="ECO:0000256" key="1">
    <source>
        <dbReference type="ARBA" id="ARBA00004496"/>
    </source>
</evidence>
<dbReference type="Gene3D" id="1.25.40.90">
    <property type="match status" value="1"/>
</dbReference>
<dbReference type="PROSITE" id="PS50945">
    <property type="entry name" value="I_LWEQ"/>
    <property type="match status" value="1"/>
</dbReference>
<reference evidence="11" key="2">
    <citation type="journal article" date="2018" name="Nat. Microbiol.">
        <title>Leveraging single-cell genomics to expand the fungal tree of life.</title>
        <authorList>
            <person name="Ahrendt S.R."/>
            <person name="Quandt C.A."/>
            <person name="Ciobanu D."/>
            <person name="Clum A."/>
            <person name="Salamov A."/>
            <person name="Andreopoulos B."/>
            <person name="Cheng J.F."/>
            <person name="Woyke T."/>
            <person name="Pelin A."/>
            <person name="Henrissat B."/>
            <person name="Reynolds N.K."/>
            <person name="Benny G.L."/>
            <person name="Smith M.E."/>
            <person name="James T.Y."/>
            <person name="Grigoriev I.V."/>
        </authorList>
    </citation>
    <scope>NUCLEOTIDE SEQUENCE [LARGE SCALE GENOMIC DNA]</scope>
    <source>
        <strain evidence="11">CSF55</strain>
    </source>
</reference>
<comment type="similarity">
    <text evidence="2">Belongs to the SLA2 family.</text>
</comment>
<dbReference type="GO" id="GO:0035615">
    <property type="term" value="F:clathrin adaptor activity"/>
    <property type="evidence" value="ECO:0007669"/>
    <property type="project" value="TreeGrafter"/>
</dbReference>
<dbReference type="GO" id="GO:0043325">
    <property type="term" value="F:phosphatidylinositol-3,4-bisphosphate binding"/>
    <property type="evidence" value="ECO:0007669"/>
    <property type="project" value="TreeGrafter"/>
</dbReference>
<dbReference type="GO" id="GO:0048268">
    <property type="term" value="P:clathrin coat assembly"/>
    <property type="evidence" value="ECO:0007669"/>
    <property type="project" value="TreeGrafter"/>
</dbReference>
<dbReference type="STRING" id="988480.A0A075ANZ6"/>
<evidence type="ECO:0000256" key="3">
    <source>
        <dbReference type="ARBA" id="ARBA00022490"/>
    </source>
</evidence>
<dbReference type="PROSITE" id="PS50942">
    <property type="entry name" value="ENTH"/>
    <property type="match status" value="1"/>
</dbReference>
<accession>A0A075ANZ6</accession>
<evidence type="ECO:0000259" key="7">
    <source>
        <dbReference type="PROSITE" id="PS50945"/>
    </source>
</evidence>
<dbReference type="SUPFAM" id="SSF48464">
    <property type="entry name" value="ENTH/VHS domain"/>
    <property type="match status" value="1"/>
</dbReference>
<name>A0A075ANZ6_ROZAC</name>
<dbReference type="GO" id="GO:0030864">
    <property type="term" value="C:cortical actin cytoskeleton"/>
    <property type="evidence" value="ECO:0007669"/>
    <property type="project" value="TreeGrafter"/>
</dbReference>
<dbReference type="Gene3D" id="1.20.1410.10">
    <property type="entry name" value="I/LWEQ domain"/>
    <property type="match status" value="1"/>
</dbReference>
<dbReference type="HOGENOM" id="CLU_394555_0_0_1"/>
<dbReference type="InterPro" id="IPR011417">
    <property type="entry name" value="ANTH_dom"/>
</dbReference>
<evidence type="ECO:0000256" key="4">
    <source>
        <dbReference type="ARBA" id="ARBA00023203"/>
    </source>
</evidence>
<dbReference type="GO" id="GO:0080025">
    <property type="term" value="F:phosphatidylinositol-3,5-bisphosphate binding"/>
    <property type="evidence" value="ECO:0007669"/>
    <property type="project" value="TreeGrafter"/>
</dbReference>
<dbReference type="EMBL" id="KE561209">
    <property type="protein sequence ID" value="EPZ31702.1"/>
    <property type="molecule type" value="Genomic_DNA"/>
</dbReference>
<dbReference type="AlphaFoldDB" id="A0A075ANZ6"/>
<dbReference type="Proteomes" id="UP000030755">
    <property type="component" value="Unassembled WGS sequence"/>
</dbReference>
<dbReference type="Proteomes" id="UP000281549">
    <property type="component" value="Unassembled WGS sequence"/>
</dbReference>
<evidence type="ECO:0000313" key="9">
    <source>
        <dbReference type="EMBL" id="RKP21117.1"/>
    </source>
</evidence>
<dbReference type="InterPro" id="IPR030224">
    <property type="entry name" value="Sla2_fam"/>
</dbReference>
<dbReference type="Pfam" id="PF07651">
    <property type="entry name" value="ANTH"/>
    <property type="match status" value="1"/>
</dbReference>
<evidence type="ECO:0000313" key="8">
    <source>
        <dbReference type="EMBL" id="EPZ31702.1"/>
    </source>
</evidence>
<keyword evidence="10" id="KW-1185">Reference proteome</keyword>
<evidence type="ECO:0000313" key="10">
    <source>
        <dbReference type="Proteomes" id="UP000030755"/>
    </source>
</evidence>
<organism evidence="8 10">
    <name type="scientific">Rozella allomycis (strain CSF55)</name>
    <dbReference type="NCBI Taxonomy" id="988480"/>
    <lineage>
        <taxon>Eukaryota</taxon>
        <taxon>Fungi</taxon>
        <taxon>Fungi incertae sedis</taxon>
        <taxon>Cryptomycota</taxon>
        <taxon>Cryptomycota incertae sedis</taxon>
        <taxon>Rozella</taxon>
    </lineage>
</organism>
<feature type="coiled-coil region" evidence="5">
    <location>
        <begin position="395"/>
        <end position="539"/>
    </location>
</feature>
<reference evidence="8 10" key="1">
    <citation type="journal article" date="2013" name="Curr. Biol.">
        <title>Shared signatures of parasitism and phylogenomics unite Cryptomycota and microsporidia.</title>
        <authorList>
            <person name="James T.Y."/>
            <person name="Pelin A."/>
            <person name="Bonen L."/>
            <person name="Ahrendt S."/>
            <person name="Sain D."/>
            <person name="Corradi N."/>
            <person name="Stajich J.E."/>
        </authorList>
    </citation>
    <scope>NUCLEOTIDE SEQUENCE [LARGE SCALE GENOMIC DNA]</scope>
    <source>
        <strain evidence="8">CSF55</strain>
        <strain evidence="8">CSF55</strain>
    </source>
</reference>
<dbReference type="InterPro" id="IPR013809">
    <property type="entry name" value="ENTH"/>
</dbReference>